<accession>A0A4P9WB36</accession>
<dbReference type="CDD" id="cd07029">
    <property type="entry name" value="RNAP_I_III_AC19"/>
    <property type="match status" value="1"/>
</dbReference>
<dbReference type="Proteomes" id="UP000269721">
    <property type="component" value="Unassembled WGS sequence"/>
</dbReference>
<dbReference type="Pfam" id="PF13656">
    <property type="entry name" value="RNA_pol_L_2"/>
    <property type="match status" value="1"/>
</dbReference>
<evidence type="ECO:0000313" key="10">
    <source>
        <dbReference type="Proteomes" id="UP000269721"/>
    </source>
</evidence>
<evidence type="ECO:0000259" key="8">
    <source>
        <dbReference type="Pfam" id="PF13656"/>
    </source>
</evidence>
<dbReference type="AlphaFoldDB" id="A0A4P9WB36"/>
<protein>
    <recommendedName>
        <fullName evidence="2">DNA-directed RNA polymerases I and III subunit RPAC2</fullName>
    </recommendedName>
</protein>
<dbReference type="Gene3D" id="3.30.1360.10">
    <property type="entry name" value="RNA polymerase, RBP11-like subunit"/>
    <property type="match status" value="1"/>
</dbReference>
<dbReference type="GO" id="GO:0006383">
    <property type="term" value="P:transcription by RNA polymerase III"/>
    <property type="evidence" value="ECO:0007669"/>
    <property type="project" value="TreeGrafter"/>
</dbReference>
<dbReference type="InterPro" id="IPR022905">
    <property type="entry name" value="Rpo11-like"/>
</dbReference>
<evidence type="ECO:0000256" key="3">
    <source>
        <dbReference type="ARBA" id="ARBA00022478"/>
    </source>
</evidence>
<evidence type="ECO:0000256" key="4">
    <source>
        <dbReference type="ARBA" id="ARBA00023163"/>
    </source>
</evidence>
<dbReference type="InterPro" id="IPR009025">
    <property type="entry name" value="RBP11-like_dimer"/>
</dbReference>
<dbReference type="SUPFAM" id="SSF55257">
    <property type="entry name" value="RBP11-like subunits of RNA polymerase"/>
    <property type="match status" value="1"/>
</dbReference>
<gene>
    <name evidence="9" type="ORF">BDK51DRAFT_33770</name>
</gene>
<evidence type="ECO:0000313" key="9">
    <source>
        <dbReference type="EMBL" id="RKO87476.1"/>
    </source>
</evidence>
<feature type="region of interest" description="Disordered" evidence="7">
    <location>
        <begin position="1"/>
        <end position="31"/>
    </location>
</feature>
<dbReference type="InterPro" id="IPR008193">
    <property type="entry name" value="RNA_pol_Rpb11_13-16kDa_CS"/>
</dbReference>
<keyword evidence="4" id="KW-0804">Transcription</keyword>
<dbReference type="GO" id="GO:0006362">
    <property type="term" value="P:transcription elongation by RNA polymerase I"/>
    <property type="evidence" value="ECO:0007669"/>
    <property type="project" value="TreeGrafter"/>
</dbReference>
<evidence type="ECO:0000256" key="6">
    <source>
        <dbReference type="ARBA" id="ARBA00025751"/>
    </source>
</evidence>
<proteinExistence type="inferred from homology"/>
<dbReference type="OrthoDB" id="510325at2759"/>
<dbReference type="PANTHER" id="PTHR13946">
    <property type="entry name" value="DNA-DIRECTED RNA POLYMERASE I,II,III"/>
    <property type="match status" value="1"/>
</dbReference>
<dbReference type="InterPro" id="IPR036603">
    <property type="entry name" value="RBP11-like"/>
</dbReference>
<keyword evidence="10" id="KW-1185">Reference proteome</keyword>
<name>A0A4P9WB36_9FUNG</name>
<evidence type="ECO:0000256" key="5">
    <source>
        <dbReference type="ARBA" id="ARBA00023242"/>
    </source>
</evidence>
<reference evidence="10" key="1">
    <citation type="journal article" date="2018" name="Nat. Microbiol.">
        <title>Leveraging single-cell genomics to expand the fungal tree of life.</title>
        <authorList>
            <person name="Ahrendt S.R."/>
            <person name="Quandt C.A."/>
            <person name="Ciobanu D."/>
            <person name="Clum A."/>
            <person name="Salamov A."/>
            <person name="Andreopoulos B."/>
            <person name="Cheng J.F."/>
            <person name="Woyke T."/>
            <person name="Pelin A."/>
            <person name="Henrissat B."/>
            <person name="Reynolds N.K."/>
            <person name="Benny G.L."/>
            <person name="Smith M.E."/>
            <person name="James T.Y."/>
            <person name="Grigoriev I.V."/>
        </authorList>
    </citation>
    <scope>NUCLEOTIDE SEQUENCE [LARGE SCALE GENOMIC DNA]</scope>
</reference>
<comment type="similarity">
    <text evidence="6">Belongs to the archaeal Rpo11/eukaryotic RPB11/RPC19 RNA polymerase subunit family.</text>
</comment>
<dbReference type="GO" id="GO:0003677">
    <property type="term" value="F:DNA binding"/>
    <property type="evidence" value="ECO:0007669"/>
    <property type="project" value="InterPro"/>
</dbReference>
<dbReference type="GO" id="GO:0005736">
    <property type="term" value="C:RNA polymerase I complex"/>
    <property type="evidence" value="ECO:0007669"/>
    <property type="project" value="TreeGrafter"/>
</dbReference>
<evidence type="ECO:0000256" key="7">
    <source>
        <dbReference type="SAM" id="MobiDB-lite"/>
    </source>
</evidence>
<keyword evidence="3" id="KW-0240">DNA-directed RNA polymerase</keyword>
<dbReference type="PANTHER" id="PTHR13946:SF28">
    <property type="entry name" value="DNA-DIRECTED RNA POLYMERASES I AND III SUBUNIT RPAC2"/>
    <property type="match status" value="1"/>
</dbReference>
<dbReference type="HAMAP" id="MF_00261">
    <property type="entry name" value="RNApol_arch_Rpo11"/>
    <property type="match status" value="1"/>
</dbReference>
<dbReference type="InterPro" id="IPR033898">
    <property type="entry name" value="RNAP_AC19"/>
</dbReference>
<organism evidence="9 10">
    <name type="scientific">Blyttiomyces helicus</name>
    <dbReference type="NCBI Taxonomy" id="388810"/>
    <lineage>
        <taxon>Eukaryota</taxon>
        <taxon>Fungi</taxon>
        <taxon>Fungi incertae sedis</taxon>
        <taxon>Chytridiomycota</taxon>
        <taxon>Chytridiomycota incertae sedis</taxon>
        <taxon>Chytridiomycetes</taxon>
        <taxon>Chytridiomycetes incertae sedis</taxon>
        <taxon>Blyttiomyces</taxon>
    </lineage>
</organism>
<evidence type="ECO:0000256" key="2">
    <source>
        <dbReference type="ARBA" id="ARBA00022079"/>
    </source>
</evidence>
<comment type="subcellular location">
    <subcellularLocation>
        <location evidence="1">Nucleus</location>
    </subcellularLocation>
</comment>
<keyword evidence="5" id="KW-0539">Nucleus</keyword>
<sequence>MSMVEPEYKASPGRPRSEGGYKVTKVSSTHDDDSCATFNIRDEDHTLGNSLRYLIMKNPAVDFCGYSIPHPSEFKIHLRIQTDGSITATEALMKGLDDLIELCEHVETTFNNKLKAKGIKTSDVQAQV</sequence>
<dbReference type="FunFam" id="3.30.1360.10:FF:000006">
    <property type="entry name" value="DNA-directed RNA polymerases I and III subunit RPAC2"/>
    <property type="match status" value="1"/>
</dbReference>
<dbReference type="GO" id="GO:0005666">
    <property type="term" value="C:RNA polymerase III complex"/>
    <property type="evidence" value="ECO:0007669"/>
    <property type="project" value="TreeGrafter"/>
</dbReference>
<dbReference type="GO" id="GO:0003899">
    <property type="term" value="F:DNA-directed RNA polymerase activity"/>
    <property type="evidence" value="ECO:0007669"/>
    <property type="project" value="InterPro"/>
</dbReference>
<evidence type="ECO:0000256" key="1">
    <source>
        <dbReference type="ARBA" id="ARBA00004123"/>
    </source>
</evidence>
<dbReference type="GO" id="GO:0046983">
    <property type="term" value="F:protein dimerization activity"/>
    <property type="evidence" value="ECO:0007669"/>
    <property type="project" value="InterPro"/>
</dbReference>
<dbReference type="PROSITE" id="PS01154">
    <property type="entry name" value="RNA_POL_L_13KD"/>
    <property type="match status" value="1"/>
</dbReference>
<dbReference type="GO" id="GO:0055029">
    <property type="term" value="C:nuclear DNA-directed RNA polymerase complex"/>
    <property type="evidence" value="ECO:0007669"/>
    <property type="project" value="UniProtKB-ARBA"/>
</dbReference>
<feature type="domain" description="DNA-directed RNA polymerase RBP11-like dimerisation" evidence="8">
    <location>
        <begin position="35"/>
        <end position="108"/>
    </location>
</feature>
<dbReference type="EMBL" id="KZ997392">
    <property type="protein sequence ID" value="RKO87476.1"/>
    <property type="molecule type" value="Genomic_DNA"/>
</dbReference>